<dbReference type="Gene3D" id="1.10.150.20">
    <property type="entry name" value="5' to 3' exonuclease, C-terminal subdomain"/>
    <property type="match status" value="1"/>
</dbReference>
<evidence type="ECO:0000256" key="13">
    <source>
        <dbReference type="NCBIfam" id="TIGR03674"/>
    </source>
</evidence>
<dbReference type="Proteomes" id="UP000070414">
    <property type="component" value="Unassembled WGS sequence"/>
</dbReference>
<dbReference type="GO" id="GO:0006281">
    <property type="term" value="P:DNA repair"/>
    <property type="evidence" value="ECO:0007669"/>
    <property type="project" value="UniProtKB-KW"/>
</dbReference>
<keyword evidence="4" id="KW-0479">Metal-binding</keyword>
<dbReference type="SMART" id="SM00279">
    <property type="entry name" value="HhH2"/>
    <property type="match status" value="1"/>
</dbReference>
<dbReference type="InterPro" id="IPR023426">
    <property type="entry name" value="Flap_endonuc"/>
</dbReference>
<dbReference type="GO" id="GO:0046872">
    <property type="term" value="F:metal ion binding"/>
    <property type="evidence" value="ECO:0007669"/>
    <property type="project" value="UniProtKB-KW"/>
</dbReference>
<dbReference type="GO" id="GO:0006260">
    <property type="term" value="P:DNA replication"/>
    <property type="evidence" value="ECO:0007669"/>
    <property type="project" value="UniProtKB-KW"/>
</dbReference>
<dbReference type="InterPro" id="IPR019973">
    <property type="entry name" value="Flap_endonuc_arc"/>
</dbReference>
<protein>
    <recommendedName>
        <fullName evidence="13">Flap endonuclease-1</fullName>
    </recommendedName>
</protein>
<dbReference type="PRINTS" id="PR00853">
    <property type="entry name" value="XPGRADSUPER"/>
</dbReference>
<dbReference type="GO" id="GO:0004527">
    <property type="term" value="F:exonuclease activity"/>
    <property type="evidence" value="ECO:0007669"/>
    <property type="project" value="UniProtKB-KW"/>
</dbReference>
<dbReference type="GO" id="GO:0003677">
    <property type="term" value="F:DNA binding"/>
    <property type="evidence" value="ECO:0007669"/>
    <property type="project" value="InterPro"/>
</dbReference>
<evidence type="ECO:0000256" key="1">
    <source>
        <dbReference type="ARBA" id="ARBA00001946"/>
    </source>
</evidence>
<keyword evidence="18" id="KW-1185">Reference proteome</keyword>
<dbReference type="SUPFAM" id="SSF47807">
    <property type="entry name" value="5' to 3' exonuclease, C-terminal subdomain"/>
    <property type="match status" value="1"/>
</dbReference>
<comment type="subunit">
    <text evidence="12">Interacts with PCNA. PCNA stimulates the nuclease activity without altering cleavage specificity.</text>
</comment>
<dbReference type="GO" id="GO:0017108">
    <property type="term" value="F:5'-flap endonuclease activity"/>
    <property type="evidence" value="ECO:0007669"/>
    <property type="project" value="TreeGrafter"/>
</dbReference>
<keyword evidence="9" id="KW-0460">Magnesium</keyword>
<keyword evidence="10" id="KW-0234">DNA repair</keyword>
<evidence type="ECO:0000256" key="4">
    <source>
        <dbReference type="ARBA" id="ARBA00022723"/>
    </source>
</evidence>
<name>A0A133UPN9_9EURY</name>
<dbReference type="PROSITE" id="PS00841">
    <property type="entry name" value="XPG_1"/>
    <property type="match status" value="1"/>
</dbReference>
<feature type="domain" description="XPG-I" evidence="15">
    <location>
        <begin position="123"/>
        <end position="204"/>
    </location>
</feature>
<evidence type="ECO:0000313" key="18">
    <source>
        <dbReference type="Proteomes" id="UP000070414"/>
    </source>
</evidence>
<dbReference type="PANTHER" id="PTHR11081">
    <property type="entry name" value="FLAP ENDONUCLEASE FAMILY MEMBER"/>
    <property type="match status" value="1"/>
</dbReference>
<dbReference type="HAMAP" id="MF_00614">
    <property type="entry name" value="Fen"/>
    <property type="match status" value="1"/>
</dbReference>
<comment type="function">
    <text evidence="11">Structure-specific nuclease with 5'-flap endonuclease and 5'-3' exonuclease activities involved in DNA replication and repair. During DNA replication, cleaves the 5'-overhanging flap structure that is generated by displacement synthesis when DNA polymerase encounters the 5'-end of a downstream Okazaki fragment. Binds the unpaired 3'-DNA end and kinks the DNA to facilitate 5' cleavage specificity. Cleaves one nucleotide into the double-stranded DNA from the junction in flap DNA, leaving a nick for ligation. Also involved in the base excision repair (BER) pathway. Acts as a genome stabilization factor that prevents flaps from equilibrating into structures that lead to duplications and deletions. Also possesses 5'-3' exonuclease activity on nicked or gapped double-stranded DNA.</text>
</comment>
<evidence type="ECO:0000313" key="17">
    <source>
        <dbReference type="EMBL" id="KXA96194.1"/>
    </source>
</evidence>
<accession>A0A133UPN9</accession>
<dbReference type="PATRIC" id="fig|1698268.3.peg.966"/>
<dbReference type="InterPro" id="IPR036279">
    <property type="entry name" value="5-3_exonuclease_C_sf"/>
</dbReference>
<dbReference type="InterPro" id="IPR006086">
    <property type="entry name" value="XPG-I_dom"/>
</dbReference>
<evidence type="ECO:0000256" key="12">
    <source>
        <dbReference type="ARBA" id="ARBA00065981"/>
    </source>
</evidence>
<keyword evidence="14" id="KW-0175">Coiled coil</keyword>
<evidence type="ECO:0000256" key="11">
    <source>
        <dbReference type="ARBA" id="ARBA00024702"/>
    </source>
</evidence>
<evidence type="ECO:0000256" key="2">
    <source>
        <dbReference type="ARBA" id="ARBA00022705"/>
    </source>
</evidence>
<feature type="coiled-coil region" evidence="14">
    <location>
        <begin position="70"/>
        <end position="101"/>
    </location>
</feature>
<dbReference type="FunFam" id="3.40.50.1010:FF:000016">
    <property type="entry name" value="Flap endonuclease 1"/>
    <property type="match status" value="1"/>
</dbReference>
<evidence type="ECO:0000256" key="6">
    <source>
        <dbReference type="ARBA" id="ARBA00022763"/>
    </source>
</evidence>
<dbReference type="CDD" id="cd09903">
    <property type="entry name" value="H3TH_FEN1-Arc"/>
    <property type="match status" value="1"/>
</dbReference>
<dbReference type="SUPFAM" id="SSF88723">
    <property type="entry name" value="PIN domain-like"/>
    <property type="match status" value="1"/>
</dbReference>
<evidence type="ECO:0000256" key="9">
    <source>
        <dbReference type="ARBA" id="ARBA00022842"/>
    </source>
</evidence>
<dbReference type="PANTHER" id="PTHR11081:SF9">
    <property type="entry name" value="FLAP ENDONUCLEASE 1"/>
    <property type="match status" value="1"/>
</dbReference>
<evidence type="ECO:0000256" key="3">
    <source>
        <dbReference type="ARBA" id="ARBA00022722"/>
    </source>
</evidence>
<dbReference type="Pfam" id="PF00867">
    <property type="entry name" value="XPG_I"/>
    <property type="match status" value="1"/>
</dbReference>
<dbReference type="AlphaFoldDB" id="A0A133UPN9"/>
<dbReference type="SMART" id="SM00485">
    <property type="entry name" value="XPGN"/>
    <property type="match status" value="1"/>
</dbReference>
<keyword evidence="7" id="KW-0378">Hydrolase</keyword>
<evidence type="ECO:0000259" key="16">
    <source>
        <dbReference type="SMART" id="SM00485"/>
    </source>
</evidence>
<evidence type="ECO:0000259" key="15">
    <source>
        <dbReference type="SMART" id="SM00484"/>
    </source>
</evidence>
<keyword evidence="6" id="KW-0227">DNA damage</keyword>
<dbReference type="EMBL" id="LHXS01000082">
    <property type="protein sequence ID" value="KXA96194.1"/>
    <property type="molecule type" value="Genomic_DNA"/>
</dbReference>
<comment type="cofactor">
    <cofactor evidence="1">
        <name>Mg(2+)</name>
        <dbReference type="ChEBI" id="CHEBI:18420"/>
    </cofactor>
</comment>
<sequence>HFRGKIIAIDAMNTLYQFLSIIRQRDGTPLKDSQGRITSHLSGLFYRTSNLVELGIEPVLVFDGEPPELKSETLETRRKIRAEAEKARKEALEKGKEKEALKHAKRSARLSEQMITQSKTLLSAMGIPWIQAPGEGEAQASRIAQKGDAWGTGSQDFDSLLYGSPILARNLTITGKRKLPGKDQYKEILPEIFELEEIFEKHQIDRRQLIAIGILIGTDYNDGIKGIGPKTALKIVKENGDIEKIIEREVVEGFETDPIEIEKLFLEPSVSDDYEIEWTDPSPEKIKEFLCEEHDFSESRIETGIKRLEKGAGERAQESLEKWT</sequence>
<keyword evidence="8" id="KW-0269">Exonuclease</keyword>
<reference evidence="17 18" key="1">
    <citation type="journal article" date="2016" name="Sci. Rep.">
        <title>Metabolic traits of an uncultured archaeal lineage -MSBL1- from brine pools of the Red Sea.</title>
        <authorList>
            <person name="Mwirichia R."/>
            <person name="Alam I."/>
            <person name="Rashid M."/>
            <person name="Vinu M."/>
            <person name="Ba-Alawi W."/>
            <person name="Anthony Kamau A."/>
            <person name="Kamanda Ngugi D."/>
            <person name="Goker M."/>
            <person name="Klenk H.P."/>
            <person name="Bajic V."/>
            <person name="Stingl U."/>
        </authorList>
    </citation>
    <scope>NUCLEOTIDE SEQUENCE [LARGE SCALE GENOMIC DNA]</scope>
    <source>
        <strain evidence="17">SCGC-AAA259I14</strain>
    </source>
</reference>
<dbReference type="Gene3D" id="3.40.50.1010">
    <property type="entry name" value="5'-nuclease"/>
    <property type="match status" value="1"/>
</dbReference>
<comment type="caution">
    <text evidence="17">The sequence shown here is derived from an EMBL/GenBank/DDBJ whole genome shotgun (WGS) entry which is preliminary data.</text>
</comment>
<organism evidence="17 18">
    <name type="scientific">candidate division MSBL1 archaeon SCGC-AAA259I14</name>
    <dbReference type="NCBI Taxonomy" id="1698268"/>
    <lineage>
        <taxon>Archaea</taxon>
        <taxon>Methanobacteriati</taxon>
        <taxon>Methanobacteriota</taxon>
        <taxon>candidate division MSBL1</taxon>
    </lineage>
</organism>
<keyword evidence="5 17" id="KW-0255">Endonuclease</keyword>
<dbReference type="InterPro" id="IPR006085">
    <property type="entry name" value="XPG_DNA_repair_N"/>
</dbReference>
<feature type="domain" description="XPG N-terminal" evidence="16">
    <location>
        <begin position="1"/>
        <end position="84"/>
    </location>
</feature>
<dbReference type="SMART" id="SM00484">
    <property type="entry name" value="XPGI"/>
    <property type="match status" value="1"/>
</dbReference>
<keyword evidence="3" id="KW-0540">Nuclease</keyword>
<keyword evidence="2" id="KW-0235">DNA replication</keyword>
<dbReference type="InterPro" id="IPR006084">
    <property type="entry name" value="XPG/Rad2"/>
</dbReference>
<dbReference type="Pfam" id="PF00752">
    <property type="entry name" value="XPG_N"/>
    <property type="match status" value="1"/>
</dbReference>
<proteinExistence type="inferred from homology"/>
<dbReference type="InterPro" id="IPR019974">
    <property type="entry name" value="XPG_CS"/>
</dbReference>
<evidence type="ECO:0000256" key="5">
    <source>
        <dbReference type="ARBA" id="ARBA00022759"/>
    </source>
</evidence>
<dbReference type="InterPro" id="IPR029060">
    <property type="entry name" value="PIN-like_dom_sf"/>
</dbReference>
<feature type="non-terminal residue" evidence="17">
    <location>
        <position position="1"/>
    </location>
</feature>
<gene>
    <name evidence="17" type="ORF">AKJ38_03705</name>
</gene>
<dbReference type="NCBIfam" id="TIGR03674">
    <property type="entry name" value="fen_arch"/>
    <property type="match status" value="1"/>
</dbReference>
<evidence type="ECO:0000256" key="10">
    <source>
        <dbReference type="ARBA" id="ARBA00023204"/>
    </source>
</evidence>
<evidence type="ECO:0000256" key="14">
    <source>
        <dbReference type="SAM" id="Coils"/>
    </source>
</evidence>
<evidence type="ECO:0000256" key="8">
    <source>
        <dbReference type="ARBA" id="ARBA00022839"/>
    </source>
</evidence>
<dbReference type="InterPro" id="IPR008918">
    <property type="entry name" value="HhH2"/>
</dbReference>
<dbReference type="CDD" id="cd09867">
    <property type="entry name" value="PIN_FEN1"/>
    <property type="match status" value="1"/>
</dbReference>
<evidence type="ECO:0000256" key="7">
    <source>
        <dbReference type="ARBA" id="ARBA00022801"/>
    </source>
</evidence>